<comment type="caution">
    <text evidence="1">The sequence shown here is derived from an EMBL/GenBank/DDBJ whole genome shotgun (WGS) entry which is preliminary data.</text>
</comment>
<evidence type="ECO:0000313" key="1">
    <source>
        <dbReference type="EMBL" id="MBB6070352.1"/>
    </source>
</evidence>
<dbReference type="EMBL" id="JACHIA010000004">
    <property type="protein sequence ID" value="MBB6070352.1"/>
    <property type="molecule type" value="Genomic_DNA"/>
</dbReference>
<sequence length="81" mass="8785">MPTTASPAARPRGRTTPQRIVRVFMYNGIKLEDSLPGRSPEAVRRVHATHYAAIATAKIDGPEMQGNEAIYTYTTQAGVNG</sequence>
<dbReference type="AlphaFoldDB" id="A0A841GRT5"/>
<gene>
    <name evidence="1" type="ORF">HNQ61_001971</name>
</gene>
<reference evidence="1 2" key="1">
    <citation type="submission" date="2020-08" db="EMBL/GenBank/DDBJ databases">
        <title>Genomic Encyclopedia of Type Strains, Phase IV (KMG-IV): sequencing the most valuable type-strain genomes for metagenomic binning, comparative biology and taxonomic classification.</title>
        <authorList>
            <person name="Goeker M."/>
        </authorList>
    </citation>
    <scope>NUCLEOTIDE SEQUENCE [LARGE SCALE GENOMIC DNA]</scope>
    <source>
        <strain evidence="1 2">DSM 29007</strain>
    </source>
</reference>
<protein>
    <submittedName>
        <fullName evidence="1">PRTRC genetic system protein C</fullName>
    </submittedName>
</protein>
<dbReference type="Pfam" id="PF14454">
    <property type="entry name" value="Prok_Ub"/>
    <property type="match status" value="1"/>
</dbReference>
<organism evidence="1 2">
    <name type="scientific">Longimicrobium terrae</name>
    <dbReference type="NCBI Taxonomy" id="1639882"/>
    <lineage>
        <taxon>Bacteria</taxon>
        <taxon>Pseudomonadati</taxon>
        <taxon>Gemmatimonadota</taxon>
        <taxon>Longimicrobiia</taxon>
        <taxon>Longimicrobiales</taxon>
        <taxon>Longimicrobiaceae</taxon>
        <taxon>Longimicrobium</taxon>
    </lineage>
</organism>
<keyword evidence="2" id="KW-1185">Reference proteome</keyword>
<dbReference type="Proteomes" id="UP000582837">
    <property type="component" value="Unassembled WGS sequence"/>
</dbReference>
<name>A0A841GRT5_9BACT</name>
<proteinExistence type="predicted"/>
<dbReference type="RefSeq" id="WP_170035739.1">
    <property type="nucleotide sequence ID" value="NZ_JABDTL010000001.1"/>
</dbReference>
<accession>A0A841GRT5</accession>
<dbReference type="NCBIfam" id="TIGR03738">
    <property type="entry name" value="PRTRC_C"/>
    <property type="match status" value="1"/>
</dbReference>
<dbReference type="InterPro" id="IPR022289">
    <property type="entry name" value="PRTRC_protein-C"/>
</dbReference>
<dbReference type="InterPro" id="IPR032866">
    <property type="entry name" value="Prok_Ub"/>
</dbReference>
<evidence type="ECO:0000313" key="2">
    <source>
        <dbReference type="Proteomes" id="UP000582837"/>
    </source>
</evidence>